<keyword evidence="10" id="KW-0152">Cholesterol biosynthesis</keyword>
<accession>A0A482VIZ2</accession>
<keyword evidence="5" id="KW-0444">Lipid biosynthesis</keyword>
<evidence type="ECO:0000256" key="13">
    <source>
        <dbReference type="ARBA" id="ARBA00023011"/>
    </source>
</evidence>
<evidence type="ECO:0000256" key="4">
    <source>
        <dbReference type="ARBA" id="ARBA00022490"/>
    </source>
</evidence>
<sequence>MDNPTIVLLFSGKRKSGKDFICEKIRTILGDGTCTIVRISEPLKGLYANHHGLDLQELLSDGPYKENYRSAMIKWSDEIRAKEPGYFCKAACDMAKVKPVWIVSDIRRITDVQWFKQTYQSKIKMIRIHADIEIRKSRGWVFTEGVDDAASECNLDDFKNWDLEISNNNDKQLESGIKEIMALINSVY</sequence>
<keyword evidence="20" id="KW-1185">Reference proteome</keyword>
<evidence type="ECO:0000256" key="10">
    <source>
        <dbReference type="ARBA" id="ARBA00022778"/>
    </source>
</evidence>
<evidence type="ECO:0000256" key="18">
    <source>
        <dbReference type="PIRSR" id="PIRSR036639-1"/>
    </source>
</evidence>
<keyword evidence="15" id="KW-1207">Sterol metabolism</keyword>
<evidence type="ECO:0000256" key="9">
    <source>
        <dbReference type="ARBA" id="ARBA00022777"/>
    </source>
</evidence>
<keyword evidence="11 18" id="KW-0067">ATP-binding</keyword>
<dbReference type="SUPFAM" id="SSF52540">
    <property type="entry name" value="P-loop containing nucleoside triphosphate hydrolases"/>
    <property type="match status" value="1"/>
</dbReference>
<evidence type="ECO:0000256" key="6">
    <source>
        <dbReference type="ARBA" id="ARBA00022548"/>
    </source>
</evidence>
<dbReference type="InterPro" id="IPR005919">
    <property type="entry name" value="Pmev_kin_anim"/>
</dbReference>
<evidence type="ECO:0000256" key="12">
    <source>
        <dbReference type="ARBA" id="ARBA00022955"/>
    </source>
</evidence>
<evidence type="ECO:0000256" key="7">
    <source>
        <dbReference type="ARBA" id="ARBA00022679"/>
    </source>
</evidence>
<evidence type="ECO:0000256" key="8">
    <source>
        <dbReference type="ARBA" id="ARBA00022741"/>
    </source>
</evidence>
<dbReference type="NCBIfam" id="TIGR01223">
    <property type="entry name" value="Pmev_kin_anim"/>
    <property type="match status" value="1"/>
</dbReference>
<dbReference type="GO" id="GO:0019287">
    <property type="term" value="P:isopentenyl diphosphate biosynthetic process, mevalonate pathway"/>
    <property type="evidence" value="ECO:0007669"/>
    <property type="project" value="UniProtKB-UniPathway"/>
</dbReference>
<gene>
    <name evidence="19" type="ORF">BDFB_002505</name>
</gene>
<keyword evidence="6" id="KW-0153">Cholesterol metabolism</keyword>
<dbReference type="Pfam" id="PF04275">
    <property type="entry name" value="P-mevalo_kinase"/>
    <property type="match status" value="1"/>
</dbReference>
<keyword evidence="9 19" id="KW-0418">Kinase</keyword>
<dbReference type="FunFam" id="3.40.50.300:FF:001026">
    <property type="entry name" value="Phosphomevalonate kinase"/>
    <property type="match status" value="1"/>
</dbReference>
<evidence type="ECO:0000256" key="17">
    <source>
        <dbReference type="ARBA" id="ARBA00034549"/>
    </source>
</evidence>
<evidence type="ECO:0000313" key="20">
    <source>
        <dbReference type="Proteomes" id="UP000292052"/>
    </source>
</evidence>
<dbReference type="STRING" id="1661398.A0A482VIZ2"/>
<organism evidence="19 20">
    <name type="scientific">Asbolus verrucosus</name>
    <name type="common">Desert ironclad beetle</name>
    <dbReference type="NCBI Taxonomy" id="1661398"/>
    <lineage>
        <taxon>Eukaryota</taxon>
        <taxon>Metazoa</taxon>
        <taxon>Ecdysozoa</taxon>
        <taxon>Arthropoda</taxon>
        <taxon>Hexapoda</taxon>
        <taxon>Insecta</taxon>
        <taxon>Pterygota</taxon>
        <taxon>Neoptera</taxon>
        <taxon>Endopterygota</taxon>
        <taxon>Coleoptera</taxon>
        <taxon>Polyphaga</taxon>
        <taxon>Cucujiformia</taxon>
        <taxon>Tenebrionidae</taxon>
        <taxon>Pimeliinae</taxon>
        <taxon>Asbolus</taxon>
    </lineage>
</organism>
<reference evidence="19 20" key="1">
    <citation type="submission" date="2017-03" db="EMBL/GenBank/DDBJ databases">
        <title>Genome of the blue death feigning beetle - Asbolus verrucosus.</title>
        <authorList>
            <person name="Rider S.D."/>
        </authorList>
    </citation>
    <scope>NUCLEOTIDE SEQUENCE [LARGE SCALE GENOMIC DNA]</scope>
    <source>
        <strain evidence="19">Butters</strain>
        <tissue evidence="19">Head and leg muscle</tissue>
    </source>
</reference>
<keyword evidence="7" id="KW-0808">Transferase</keyword>
<evidence type="ECO:0000256" key="15">
    <source>
        <dbReference type="ARBA" id="ARBA00023166"/>
    </source>
</evidence>
<keyword evidence="16" id="KW-0753">Steroid metabolism</keyword>
<dbReference type="GO" id="GO:0006695">
    <property type="term" value="P:cholesterol biosynthetic process"/>
    <property type="evidence" value="ECO:0007669"/>
    <property type="project" value="UniProtKB-KW"/>
</dbReference>
<proteinExistence type="predicted"/>
<evidence type="ECO:0000256" key="14">
    <source>
        <dbReference type="ARBA" id="ARBA00023098"/>
    </source>
</evidence>
<name>A0A482VIZ2_ASBVE</name>
<dbReference type="Proteomes" id="UP000292052">
    <property type="component" value="Unassembled WGS sequence"/>
</dbReference>
<dbReference type="EMBL" id="QDEB01094881">
    <property type="protein sequence ID" value="RZC32745.1"/>
    <property type="molecule type" value="Genomic_DNA"/>
</dbReference>
<comment type="caution">
    <text evidence="19">The sequence shown here is derived from an EMBL/GenBank/DDBJ whole genome shotgun (WGS) entry which is preliminary data.</text>
</comment>
<dbReference type="PANTHER" id="PTHR13101:SF1">
    <property type="entry name" value="PHOSPHOMEVALONATE KINASE"/>
    <property type="match status" value="1"/>
</dbReference>
<evidence type="ECO:0000256" key="2">
    <source>
        <dbReference type="ARBA" id="ARBA00005017"/>
    </source>
</evidence>
<dbReference type="EC" id="2.7.4.2" evidence="3"/>
<feature type="binding site" evidence="18">
    <location>
        <position position="138"/>
    </location>
    <ligand>
        <name>ATP</name>
        <dbReference type="ChEBI" id="CHEBI:30616"/>
    </ligand>
</feature>
<dbReference type="UniPathway" id="UPA00057">
    <property type="reaction ID" value="UER00099"/>
</dbReference>
<feature type="binding site" evidence="18">
    <location>
        <begin position="13"/>
        <end position="19"/>
    </location>
    <ligand>
        <name>ATP</name>
        <dbReference type="ChEBI" id="CHEBI:30616"/>
    </ligand>
</feature>
<dbReference type="AlphaFoldDB" id="A0A482VIZ2"/>
<feature type="binding site" evidence="18">
    <location>
        <position position="167"/>
    </location>
    <ligand>
        <name>substrate</name>
    </ligand>
</feature>
<keyword evidence="13" id="KW-0756">Sterol biosynthesis</keyword>
<dbReference type="GO" id="GO:0004631">
    <property type="term" value="F:phosphomevalonate kinase activity"/>
    <property type="evidence" value="ECO:0007669"/>
    <property type="project" value="UniProtKB-EC"/>
</dbReference>
<comment type="subcellular location">
    <subcellularLocation>
        <location evidence="1">Cytoplasm</location>
        <location evidence="1">Cytosol</location>
    </subcellularLocation>
</comment>
<comment type="pathway">
    <text evidence="2">Isoprenoid biosynthesis; isopentenyl diphosphate biosynthesis via mevalonate pathway; isopentenyl diphosphate from (R)-mevalonate: step 2/3.</text>
</comment>
<evidence type="ECO:0000256" key="5">
    <source>
        <dbReference type="ARBA" id="ARBA00022516"/>
    </source>
</evidence>
<dbReference type="GO" id="GO:0005524">
    <property type="term" value="F:ATP binding"/>
    <property type="evidence" value="ECO:0007669"/>
    <property type="project" value="UniProtKB-KW"/>
</dbReference>
<dbReference type="GO" id="GO:0005829">
    <property type="term" value="C:cytosol"/>
    <property type="evidence" value="ECO:0007669"/>
    <property type="project" value="UniProtKB-SubCell"/>
</dbReference>
<dbReference type="InterPro" id="IPR027417">
    <property type="entry name" value="P-loop_NTPase"/>
</dbReference>
<evidence type="ECO:0000256" key="1">
    <source>
        <dbReference type="ARBA" id="ARBA00004514"/>
    </source>
</evidence>
<dbReference type="PIRSF" id="PIRSF036639">
    <property type="entry name" value="PMK_anim"/>
    <property type="match status" value="1"/>
</dbReference>
<keyword evidence="12" id="KW-0752">Steroid biosynthesis</keyword>
<evidence type="ECO:0000313" key="19">
    <source>
        <dbReference type="EMBL" id="RZC32745.1"/>
    </source>
</evidence>
<dbReference type="Gene3D" id="3.40.50.300">
    <property type="entry name" value="P-loop containing nucleotide triphosphate hydrolases"/>
    <property type="match status" value="1"/>
</dbReference>
<evidence type="ECO:0000256" key="3">
    <source>
        <dbReference type="ARBA" id="ARBA00012958"/>
    </source>
</evidence>
<keyword evidence="4" id="KW-0963">Cytoplasm</keyword>
<dbReference type="PANTHER" id="PTHR13101">
    <property type="entry name" value="PHOSPHOMEVALONATE KINASE"/>
    <property type="match status" value="1"/>
</dbReference>
<evidence type="ECO:0000256" key="11">
    <source>
        <dbReference type="ARBA" id="ARBA00022840"/>
    </source>
</evidence>
<protein>
    <recommendedName>
        <fullName evidence="17">Phosphomevalonate kinase</fullName>
        <ecNumber evidence="3">2.7.4.2</ecNumber>
    </recommendedName>
</protein>
<keyword evidence="14" id="KW-0443">Lipid metabolism</keyword>
<keyword evidence="8 18" id="KW-0547">Nucleotide-binding</keyword>
<evidence type="ECO:0000256" key="16">
    <source>
        <dbReference type="ARBA" id="ARBA00023221"/>
    </source>
</evidence>
<dbReference type="OrthoDB" id="2401875at2759"/>